<dbReference type="PANTHER" id="PTHR38790">
    <property type="entry name" value="2EXR DOMAIN-CONTAINING PROTEIN-RELATED"/>
    <property type="match status" value="1"/>
</dbReference>
<dbReference type="Pfam" id="PF24864">
    <property type="entry name" value="DUF7730"/>
    <property type="match status" value="1"/>
</dbReference>
<dbReference type="InterPro" id="IPR056632">
    <property type="entry name" value="DUF7730"/>
</dbReference>
<gene>
    <name evidence="3" type="ORF">BDV96DRAFT_406594</name>
</gene>
<feature type="domain" description="DUF7730" evidence="2">
    <location>
        <begin position="41"/>
        <end position="228"/>
    </location>
</feature>
<evidence type="ECO:0000259" key="2">
    <source>
        <dbReference type="Pfam" id="PF24864"/>
    </source>
</evidence>
<sequence>MKKCKTLLGKLLKKSRRRPKLDDPASTPRSEKPVPHGPVEPQDKCLLIAKLPKELRLLIYEAVLVEQDRPMHIVPHDDSSGRVGHKRCTDRASEAPVWQHQCYGRWAEPGIGIVHLPFPPSDDQLLSLPLTCRLMYLDALGILYDRTEFSFKGARGIIALNSQIPIQNWHLMRRLHISTMFLTPTTYWSWRENMPPESPGKWLTACEALHNLHHLRSLSLDLILRDTFHREDPEAIDNASWIYVLGPLKDIEAVHYLIELNFIPPEPVLRTLTPYSFCLTQRLRPYKRSAFCV</sequence>
<dbReference type="Proteomes" id="UP000799770">
    <property type="component" value="Unassembled WGS sequence"/>
</dbReference>
<keyword evidence="4" id="KW-1185">Reference proteome</keyword>
<evidence type="ECO:0000313" key="3">
    <source>
        <dbReference type="EMBL" id="KAF2117948.1"/>
    </source>
</evidence>
<dbReference type="AlphaFoldDB" id="A0A6A5ZHS7"/>
<accession>A0A6A5ZHS7</accession>
<evidence type="ECO:0000313" key="4">
    <source>
        <dbReference type="Proteomes" id="UP000799770"/>
    </source>
</evidence>
<proteinExistence type="predicted"/>
<name>A0A6A5ZHS7_9PLEO</name>
<dbReference type="EMBL" id="ML977318">
    <property type="protein sequence ID" value="KAF2117948.1"/>
    <property type="molecule type" value="Genomic_DNA"/>
</dbReference>
<organism evidence="3 4">
    <name type="scientific">Lophiotrema nucula</name>
    <dbReference type="NCBI Taxonomy" id="690887"/>
    <lineage>
        <taxon>Eukaryota</taxon>
        <taxon>Fungi</taxon>
        <taxon>Dikarya</taxon>
        <taxon>Ascomycota</taxon>
        <taxon>Pezizomycotina</taxon>
        <taxon>Dothideomycetes</taxon>
        <taxon>Pleosporomycetidae</taxon>
        <taxon>Pleosporales</taxon>
        <taxon>Lophiotremataceae</taxon>
        <taxon>Lophiotrema</taxon>
    </lineage>
</organism>
<dbReference type="PANTHER" id="PTHR38790:SF4">
    <property type="entry name" value="2EXR DOMAIN-CONTAINING PROTEIN"/>
    <property type="match status" value="1"/>
</dbReference>
<evidence type="ECO:0000256" key="1">
    <source>
        <dbReference type="SAM" id="MobiDB-lite"/>
    </source>
</evidence>
<reference evidence="3" key="1">
    <citation type="journal article" date="2020" name="Stud. Mycol.">
        <title>101 Dothideomycetes genomes: a test case for predicting lifestyles and emergence of pathogens.</title>
        <authorList>
            <person name="Haridas S."/>
            <person name="Albert R."/>
            <person name="Binder M."/>
            <person name="Bloem J."/>
            <person name="Labutti K."/>
            <person name="Salamov A."/>
            <person name="Andreopoulos B."/>
            <person name="Baker S."/>
            <person name="Barry K."/>
            <person name="Bills G."/>
            <person name="Bluhm B."/>
            <person name="Cannon C."/>
            <person name="Castanera R."/>
            <person name="Culley D."/>
            <person name="Daum C."/>
            <person name="Ezra D."/>
            <person name="Gonzalez J."/>
            <person name="Henrissat B."/>
            <person name="Kuo A."/>
            <person name="Liang C."/>
            <person name="Lipzen A."/>
            <person name="Lutzoni F."/>
            <person name="Magnuson J."/>
            <person name="Mondo S."/>
            <person name="Nolan M."/>
            <person name="Ohm R."/>
            <person name="Pangilinan J."/>
            <person name="Park H.-J."/>
            <person name="Ramirez L."/>
            <person name="Alfaro M."/>
            <person name="Sun H."/>
            <person name="Tritt A."/>
            <person name="Yoshinaga Y."/>
            <person name="Zwiers L.-H."/>
            <person name="Turgeon B."/>
            <person name="Goodwin S."/>
            <person name="Spatafora J."/>
            <person name="Crous P."/>
            <person name="Grigoriev I."/>
        </authorList>
    </citation>
    <scope>NUCLEOTIDE SEQUENCE</scope>
    <source>
        <strain evidence="3">CBS 627.86</strain>
    </source>
</reference>
<dbReference type="OrthoDB" id="4757095at2759"/>
<feature type="region of interest" description="Disordered" evidence="1">
    <location>
        <begin position="13"/>
        <end position="39"/>
    </location>
</feature>
<protein>
    <recommendedName>
        <fullName evidence="2">DUF7730 domain-containing protein</fullName>
    </recommendedName>
</protein>